<dbReference type="AlphaFoldDB" id="A0A564YCK0"/>
<keyword evidence="2" id="KW-1185">Reference proteome</keyword>
<organism evidence="1 2">
    <name type="scientific">Hymenolepis diminuta</name>
    <name type="common">Rat tapeworm</name>
    <dbReference type="NCBI Taxonomy" id="6216"/>
    <lineage>
        <taxon>Eukaryota</taxon>
        <taxon>Metazoa</taxon>
        <taxon>Spiralia</taxon>
        <taxon>Lophotrochozoa</taxon>
        <taxon>Platyhelminthes</taxon>
        <taxon>Cestoda</taxon>
        <taxon>Eucestoda</taxon>
        <taxon>Cyclophyllidea</taxon>
        <taxon>Hymenolepididae</taxon>
        <taxon>Hymenolepis</taxon>
    </lineage>
</organism>
<proteinExistence type="predicted"/>
<sequence length="657" mass="73943">MTNDSNICDTIDRDSFSEKLHDFEVLLYKKMSIGQNAELKKQLTSLSLSMDFERSLEILDILLKETITDSSYPIELIDTFLRYVAQLKCDEKANVLEMLYARLATFTDTNIDSHLFLVFDVLATALKMHCPFRFVNSDGIGRFIDSALGCLQSKTIPTSSSHMLSVLDFILALCKSSCNSFTWMTQITPRRPDGLPLRLLLLVIEIELKLRLPSNLEGYLRVKADDEKMLHTCLELLSLLISEISVSRDDLTDDMNDGVIGSMSDEALTIIMNQLIEIGDLMVISLAPDQDLPSLTDAQALSSSSTNFQVPSLLLRTLSVYLQWILSSYKDQFLTTTDGEISSSALFDHTLFQPLPPETKEYQSLVKTFEVKVWEPLKPLMGSVIPMVFSPPIEDGPSTQLLGLCRKFILRLARLFPSVVLTSFNGKFYENLLAKCSTEEEGALKSPSGLSFLTDVSALLDITMSLSSLESSSGDFSDVCIGVVGRLFSLLSRSNWGSSVLKILVLKDNPDEGLCEECINIKRIQLLERFSDALALLRFLVVNLWQEEMAFCLRIAELTTPDGIGEKRESDPEKWLASAFMTCLQRLTKLKPESLLDLKLSNQQHPALRGFYTSYTLRQSAEALFQCCHSSRDSEFCKHLMRKQEFKQLATKICLDY</sequence>
<dbReference type="Proteomes" id="UP000321570">
    <property type="component" value="Unassembled WGS sequence"/>
</dbReference>
<dbReference type="EMBL" id="CABIJS010000144">
    <property type="protein sequence ID" value="VUZ44709.1"/>
    <property type="molecule type" value="Genomic_DNA"/>
</dbReference>
<name>A0A564YCK0_HYMDI</name>
<reference evidence="1 2" key="1">
    <citation type="submission" date="2019-07" db="EMBL/GenBank/DDBJ databases">
        <authorList>
            <person name="Jastrzebski P J."/>
            <person name="Paukszto L."/>
            <person name="Jastrzebski P J."/>
        </authorList>
    </citation>
    <scope>NUCLEOTIDE SEQUENCE [LARGE SCALE GENOMIC DNA]</scope>
    <source>
        <strain evidence="1 2">WMS-il1</strain>
    </source>
</reference>
<protein>
    <submittedName>
        <fullName evidence="1">Uncharacterized protein</fullName>
    </submittedName>
</protein>
<accession>A0A564YCK0</accession>
<evidence type="ECO:0000313" key="1">
    <source>
        <dbReference type="EMBL" id="VUZ44709.1"/>
    </source>
</evidence>
<gene>
    <name evidence="1" type="ORF">WMSIL1_LOCUS4770</name>
</gene>
<evidence type="ECO:0000313" key="2">
    <source>
        <dbReference type="Proteomes" id="UP000321570"/>
    </source>
</evidence>